<sequence length="65" mass="7591">MQPQKLNALQLELLNMYSFQPKEEDLLAIKKMMAEYFSDKLQSNIQKAIEQKGITEADLDSWVNE</sequence>
<name>A0A495J7W4_9SPHI</name>
<keyword evidence="2" id="KW-1185">Reference proteome</keyword>
<gene>
    <name evidence="1" type="ORF">BDD43_5332</name>
</gene>
<dbReference type="OrthoDB" id="965232at2"/>
<dbReference type="Proteomes" id="UP000268007">
    <property type="component" value="Unassembled WGS sequence"/>
</dbReference>
<dbReference type="RefSeq" id="WP_121202132.1">
    <property type="nucleotide sequence ID" value="NZ_RBKU01000001.1"/>
</dbReference>
<proteinExistence type="predicted"/>
<dbReference type="EMBL" id="RBKU01000001">
    <property type="protein sequence ID" value="RKR85076.1"/>
    <property type="molecule type" value="Genomic_DNA"/>
</dbReference>
<organism evidence="1 2">
    <name type="scientific">Mucilaginibacter gracilis</name>
    <dbReference type="NCBI Taxonomy" id="423350"/>
    <lineage>
        <taxon>Bacteria</taxon>
        <taxon>Pseudomonadati</taxon>
        <taxon>Bacteroidota</taxon>
        <taxon>Sphingobacteriia</taxon>
        <taxon>Sphingobacteriales</taxon>
        <taxon>Sphingobacteriaceae</taxon>
        <taxon>Mucilaginibacter</taxon>
    </lineage>
</organism>
<reference evidence="1 2" key="1">
    <citation type="submission" date="2018-10" db="EMBL/GenBank/DDBJ databases">
        <title>Genomic Encyclopedia of Archaeal and Bacterial Type Strains, Phase II (KMG-II): from individual species to whole genera.</title>
        <authorList>
            <person name="Goeker M."/>
        </authorList>
    </citation>
    <scope>NUCLEOTIDE SEQUENCE [LARGE SCALE GENOMIC DNA]</scope>
    <source>
        <strain evidence="1 2">DSM 18602</strain>
    </source>
</reference>
<evidence type="ECO:0000313" key="2">
    <source>
        <dbReference type="Proteomes" id="UP000268007"/>
    </source>
</evidence>
<accession>A0A495J7W4</accession>
<protein>
    <submittedName>
        <fullName evidence="1">Uncharacterized protein</fullName>
    </submittedName>
</protein>
<dbReference type="AlphaFoldDB" id="A0A495J7W4"/>
<evidence type="ECO:0000313" key="1">
    <source>
        <dbReference type="EMBL" id="RKR85076.1"/>
    </source>
</evidence>
<comment type="caution">
    <text evidence="1">The sequence shown here is derived from an EMBL/GenBank/DDBJ whole genome shotgun (WGS) entry which is preliminary data.</text>
</comment>